<dbReference type="AlphaFoldDB" id="W4HAK9"/>
<reference evidence="2" key="1">
    <citation type="submission" date="2013-12" db="EMBL/GenBank/DDBJ databases">
        <title>The Genome Sequence of Aphanomyces astaci APO3.</title>
        <authorList>
            <consortium name="The Broad Institute Genomics Platform"/>
            <person name="Russ C."/>
            <person name="Tyler B."/>
            <person name="van West P."/>
            <person name="Dieguez-Uribeondo J."/>
            <person name="Young S.K."/>
            <person name="Zeng Q."/>
            <person name="Gargeya S."/>
            <person name="Fitzgerald M."/>
            <person name="Abouelleil A."/>
            <person name="Alvarado L."/>
            <person name="Chapman S.B."/>
            <person name="Gainer-Dewar J."/>
            <person name="Goldberg J."/>
            <person name="Griggs A."/>
            <person name="Gujja S."/>
            <person name="Hansen M."/>
            <person name="Howarth C."/>
            <person name="Imamovic A."/>
            <person name="Ireland A."/>
            <person name="Larimer J."/>
            <person name="McCowan C."/>
            <person name="Murphy C."/>
            <person name="Pearson M."/>
            <person name="Poon T.W."/>
            <person name="Priest M."/>
            <person name="Roberts A."/>
            <person name="Saif S."/>
            <person name="Shea T."/>
            <person name="Sykes S."/>
            <person name="Wortman J."/>
            <person name="Nusbaum C."/>
            <person name="Birren B."/>
        </authorList>
    </citation>
    <scope>NUCLEOTIDE SEQUENCE [LARGE SCALE GENOMIC DNA]</scope>
    <source>
        <strain evidence="2">APO3</strain>
    </source>
</reference>
<feature type="transmembrane region" description="Helical" evidence="1">
    <location>
        <begin position="127"/>
        <end position="149"/>
    </location>
</feature>
<dbReference type="RefSeq" id="XP_009821392.1">
    <property type="nucleotide sequence ID" value="XM_009823090.1"/>
</dbReference>
<keyword evidence="1" id="KW-0812">Transmembrane</keyword>
<dbReference type="SUPFAM" id="SSF103481">
    <property type="entry name" value="Multidrug resistance efflux transporter EmrE"/>
    <property type="match status" value="1"/>
</dbReference>
<evidence type="ECO:0000256" key="1">
    <source>
        <dbReference type="SAM" id="Phobius"/>
    </source>
</evidence>
<name>W4HAK9_APHAT</name>
<accession>W4HAK9</accession>
<feature type="transmembrane region" description="Helical" evidence="1">
    <location>
        <begin position="382"/>
        <end position="407"/>
    </location>
</feature>
<protein>
    <recommendedName>
        <fullName evidence="3">EamA domain-containing protein</fullName>
    </recommendedName>
</protein>
<sequence length="442" mass="49005">MMSITWTYAILGAATLFCGAMGTILMKVQFSLNVSGTELCYDTATNATTTDCPFHKPWFGVLQMKLAMSLCLIYLLVRQKVTGKPYLESPVFKRKHFGTKYMPQPRSYEERRTLLQEAYDGPSWRTMLFLVFPALLDIVNTVLAFTGLLWVPASVYQMSNGAVLLFSAFIAMRFMGRELYCYQILSIMLVTVAVIIFSVAGILGGDHDTVSPYEIYANLTTAYELPTIPVTSSDVHQAMGMLFILLAQVVLAAQFALEEHFMIERHVSPLLLVGMEGAWGLVLVVGLVPLLSTTPAATDSIAAHLWHEDFTDTWVKLKGSSSLVVLGVGYMLCIGTYNIAALYVTKYLSSIVRSMLEVLYPYPTNDHALPDIGYRFVDITMVCLYVLLLLLYTRLVGQWACGLSVWWCTTASTGPAQTRPVKPGPTGAGCSCLGLGCWRWQR</sequence>
<dbReference type="VEuPathDB" id="FungiDB:H257_00409"/>
<feature type="transmembrane region" description="Helical" evidence="1">
    <location>
        <begin position="155"/>
        <end position="172"/>
    </location>
</feature>
<feature type="transmembrane region" description="Helical" evidence="1">
    <location>
        <begin position="238"/>
        <end position="257"/>
    </location>
</feature>
<dbReference type="PANTHER" id="PTHR13146">
    <property type="match status" value="1"/>
</dbReference>
<dbReference type="PANTHER" id="PTHR13146:SF6">
    <property type="entry name" value="THH1_TOM1_TOM3 DOMAIN-CONTAINING PROTEIN"/>
    <property type="match status" value="1"/>
</dbReference>
<proteinExistence type="predicted"/>
<feature type="transmembrane region" description="Helical" evidence="1">
    <location>
        <begin position="269"/>
        <end position="291"/>
    </location>
</feature>
<keyword evidence="1" id="KW-0472">Membrane</keyword>
<dbReference type="InterPro" id="IPR037185">
    <property type="entry name" value="EmrE-like"/>
</dbReference>
<dbReference type="GO" id="GO:0016020">
    <property type="term" value="C:membrane"/>
    <property type="evidence" value="ECO:0007669"/>
    <property type="project" value="TreeGrafter"/>
</dbReference>
<keyword evidence="1" id="KW-1133">Transmembrane helix</keyword>
<gene>
    <name evidence="2" type="ORF">H257_00409</name>
</gene>
<organism evidence="2">
    <name type="scientific">Aphanomyces astaci</name>
    <name type="common">Crayfish plague agent</name>
    <dbReference type="NCBI Taxonomy" id="112090"/>
    <lineage>
        <taxon>Eukaryota</taxon>
        <taxon>Sar</taxon>
        <taxon>Stramenopiles</taxon>
        <taxon>Oomycota</taxon>
        <taxon>Saprolegniomycetes</taxon>
        <taxon>Saprolegniales</taxon>
        <taxon>Verrucalvaceae</taxon>
        <taxon>Aphanomyces</taxon>
    </lineage>
</organism>
<dbReference type="EMBL" id="KI913114">
    <property type="protein sequence ID" value="ETV88992.1"/>
    <property type="molecule type" value="Genomic_DNA"/>
</dbReference>
<feature type="transmembrane region" description="Helical" evidence="1">
    <location>
        <begin position="323"/>
        <end position="345"/>
    </location>
</feature>
<evidence type="ECO:0000313" key="2">
    <source>
        <dbReference type="EMBL" id="ETV88992.1"/>
    </source>
</evidence>
<dbReference type="OrthoDB" id="29773at2759"/>
<evidence type="ECO:0008006" key="3">
    <source>
        <dbReference type="Google" id="ProtNLM"/>
    </source>
</evidence>
<dbReference type="GeneID" id="20802405"/>
<feature type="transmembrane region" description="Helical" evidence="1">
    <location>
        <begin position="58"/>
        <end position="77"/>
    </location>
</feature>
<feature type="transmembrane region" description="Helical" evidence="1">
    <location>
        <begin position="179"/>
        <end position="203"/>
    </location>
</feature>